<dbReference type="GO" id="GO:0005737">
    <property type="term" value="C:cytoplasm"/>
    <property type="evidence" value="ECO:0007669"/>
    <property type="project" value="UniProtKB-SubCell"/>
</dbReference>
<dbReference type="GO" id="GO:0009736">
    <property type="term" value="P:cytokinin-activated signaling pathway"/>
    <property type="evidence" value="ECO:0007669"/>
    <property type="project" value="UniProtKB-KW"/>
</dbReference>
<evidence type="ECO:0000256" key="7">
    <source>
        <dbReference type="SAM" id="MobiDB-lite"/>
    </source>
</evidence>
<proteinExistence type="inferred from homology"/>
<evidence type="ECO:0000256" key="5">
    <source>
        <dbReference type="ARBA" id="ARBA00023242"/>
    </source>
</evidence>
<sequence>MNIPSSEWSSGCESGWTLYLDQSSVSATQYQRGGGGVVDDEDYRGKGGKEDDNYKEEDLSMVSDASSGPPHFHEDDEDGDGHFCSASSAYSESSSKKSKRKMKMKKHGSKEQHSYLDDTASSPVLSLSKKNLTPSNHQGPMDHVLDFSQGFSATHYKVIIFLLFWVSPISSNLVVSSYNCSSIGELVSSCRGNLHSRSTSASSSPIFMENLLHKNQVVFKEESGNKIL</sequence>
<keyword evidence="3" id="KW-0203">Cytokinin biosynthesis</keyword>
<dbReference type="Proteomes" id="UP001415857">
    <property type="component" value="Unassembled WGS sequence"/>
</dbReference>
<feature type="region of interest" description="Disordered" evidence="7">
    <location>
        <begin position="27"/>
        <end position="120"/>
    </location>
</feature>
<keyword evidence="9" id="KW-1185">Reference proteome</keyword>
<comment type="subcellular location">
    <subcellularLocation>
        <location evidence="1">Cytoplasm</location>
    </subcellularLocation>
</comment>
<keyword evidence="2" id="KW-0963">Cytoplasm</keyword>
<evidence type="ECO:0000256" key="2">
    <source>
        <dbReference type="ARBA" id="ARBA00022490"/>
    </source>
</evidence>
<evidence type="ECO:0000256" key="4">
    <source>
        <dbReference type="ARBA" id="ARBA00022864"/>
    </source>
</evidence>
<evidence type="ECO:0000313" key="9">
    <source>
        <dbReference type="Proteomes" id="UP001415857"/>
    </source>
</evidence>
<keyword evidence="5" id="KW-0539">Nucleus</keyword>
<organism evidence="8 9">
    <name type="scientific">Liquidambar formosana</name>
    <name type="common">Formosan gum</name>
    <dbReference type="NCBI Taxonomy" id="63359"/>
    <lineage>
        <taxon>Eukaryota</taxon>
        <taxon>Viridiplantae</taxon>
        <taxon>Streptophyta</taxon>
        <taxon>Embryophyta</taxon>
        <taxon>Tracheophyta</taxon>
        <taxon>Spermatophyta</taxon>
        <taxon>Magnoliopsida</taxon>
        <taxon>eudicotyledons</taxon>
        <taxon>Gunneridae</taxon>
        <taxon>Pentapetalae</taxon>
        <taxon>Saxifragales</taxon>
        <taxon>Altingiaceae</taxon>
        <taxon>Liquidambar</taxon>
    </lineage>
</organism>
<feature type="compositionally biased region" description="Basic and acidic residues" evidence="7">
    <location>
        <begin position="43"/>
        <end position="58"/>
    </location>
</feature>
<dbReference type="GO" id="GO:0009691">
    <property type="term" value="P:cytokinin biosynthetic process"/>
    <property type="evidence" value="ECO:0007669"/>
    <property type="project" value="UniProtKB-KW"/>
</dbReference>
<dbReference type="PANTHER" id="PTHR33347:SF34">
    <property type="entry name" value="PROTEIN SOB FIVE-LIKE 6"/>
    <property type="match status" value="1"/>
</dbReference>
<gene>
    <name evidence="8" type="ORF">L1049_026911</name>
</gene>
<evidence type="ECO:0000256" key="1">
    <source>
        <dbReference type="ARBA" id="ARBA00004496"/>
    </source>
</evidence>
<name>A0AAP0R940_LIQFO</name>
<feature type="compositionally biased region" description="Basic residues" evidence="7">
    <location>
        <begin position="96"/>
        <end position="108"/>
    </location>
</feature>
<evidence type="ECO:0000256" key="6">
    <source>
        <dbReference type="ARBA" id="ARBA00024199"/>
    </source>
</evidence>
<keyword evidence="4" id="KW-0932">Cytokinin signaling pathway</keyword>
<evidence type="ECO:0000313" key="8">
    <source>
        <dbReference type="EMBL" id="KAK9271321.1"/>
    </source>
</evidence>
<reference evidence="8 9" key="1">
    <citation type="journal article" date="2024" name="Plant J.">
        <title>Genome sequences and population genomics reveal climatic adaptation and genomic divergence between two closely related sweetgum species.</title>
        <authorList>
            <person name="Xu W.Q."/>
            <person name="Ren C.Q."/>
            <person name="Zhang X.Y."/>
            <person name="Comes H.P."/>
            <person name="Liu X.H."/>
            <person name="Li Y.G."/>
            <person name="Kettle C.J."/>
            <person name="Jalonen R."/>
            <person name="Gaisberger H."/>
            <person name="Ma Y.Z."/>
            <person name="Qiu Y.X."/>
        </authorList>
    </citation>
    <scope>NUCLEOTIDE SEQUENCE [LARGE SCALE GENOMIC DNA]</scope>
    <source>
        <strain evidence="8">Hangzhou</strain>
    </source>
</reference>
<comment type="similarity">
    <text evidence="6">Belongs to the SOFL plant protein family.</text>
</comment>
<dbReference type="EMBL" id="JBBPBK010000014">
    <property type="protein sequence ID" value="KAK9271321.1"/>
    <property type="molecule type" value="Genomic_DNA"/>
</dbReference>
<dbReference type="AlphaFoldDB" id="A0AAP0R940"/>
<comment type="caution">
    <text evidence="8">The sequence shown here is derived from an EMBL/GenBank/DDBJ whole genome shotgun (WGS) entry which is preliminary data.</text>
</comment>
<dbReference type="PANTHER" id="PTHR33347">
    <property type="entry name" value="OSJNBA0091C07.3 PROTEIN"/>
    <property type="match status" value="1"/>
</dbReference>
<protein>
    <submittedName>
        <fullName evidence="8">Uncharacterized protein</fullName>
    </submittedName>
</protein>
<accession>A0AAP0R940</accession>
<evidence type="ECO:0000256" key="3">
    <source>
        <dbReference type="ARBA" id="ARBA00022712"/>
    </source>
</evidence>
<dbReference type="InterPro" id="IPR044670">
    <property type="entry name" value="SOFL"/>
</dbReference>
<feature type="compositionally biased region" description="Low complexity" evidence="7">
    <location>
        <begin position="82"/>
        <end position="93"/>
    </location>
</feature>